<feature type="domain" description="ABC transmembrane type-1" evidence="8">
    <location>
        <begin position="319"/>
        <end position="499"/>
    </location>
</feature>
<feature type="transmembrane region" description="Helical" evidence="7">
    <location>
        <begin position="95"/>
        <end position="114"/>
    </location>
</feature>
<dbReference type="InParanoid" id="A0A1Y5TTU6"/>
<evidence type="ECO:0000256" key="7">
    <source>
        <dbReference type="RuleBase" id="RU363032"/>
    </source>
</evidence>
<proteinExistence type="inferred from homology"/>
<evidence type="ECO:0000256" key="4">
    <source>
        <dbReference type="ARBA" id="ARBA00022692"/>
    </source>
</evidence>
<dbReference type="InterPro" id="IPR035906">
    <property type="entry name" value="MetI-like_sf"/>
</dbReference>
<evidence type="ECO:0000256" key="1">
    <source>
        <dbReference type="ARBA" id="ARBA00004651"/>
    </source>
</evidence>
<feature type="transmembrane region" description="Helical" evidence="7">
    <location>
        <begin position="446"/>
        <end position="466"/>
    </location>
</feature>
<dbReference type="GO" id="GO:0005886">
    <property type="term" value="C:plasma membrane"/>
    <property type="evidence" value="ECO:0007669"/>
    <property type="project" value="UniProtKB-SubCell"/>
</dbReference>
<evidence type="ECO:0000313" key="9">
    <source>
        <dbReference type="EMBL" id="SLN72049.1"/>
    </source>
</evidence>
<feature type="transmembrane region" description="Helical" evidence="7">
    <location>
        <begin position="478"/>
        <end position="502"/>
    </location>
</feature>
<dbReference type="Pfam" id="PF00528">
    <property type="entry name" value="BPD_transp_1"/>
    <property type="match status" value="2"/>
</dbReference>
<organism evidence="9 10">
    <name type="scientific">Oceanibacterium hippocampi</name>
    <dbReference type="NCBI Taxonomy" id="745714"/>
    <lineage>
        <taxon>Bacteria</taxon>
        <taxon>Pseudomonadati</taxon>
        <taxon>Pseudomonadota</taxon>
        <taxon>Alphaproteobacteria</taxon>
        <taxon>Sneathiellales</taxon>
        <taxon>Sneathiellaceae</taxon>
        <taxon>Oceanibacterium</taxon>
    </lineage>
</organism>
<feature type="transmembrane region" description="Helical" evidence="7">
    <location>
        <begin position="183"/>
        <end position="208"/>
    </location>
</feature>
<dbReference type="PROSITE" id="PS50928">
    <property type="entry name" value="ABC_TM1"/>
    <property type="match status" value="2"/>
</dbReference>
<comment type="similarity">
    <text evidence="7">Belongs to the binding-protein-dependent transport system permease family.</text>
</comment>
<gene>
    <name evidence="9" type="primary">ssuC_10</name>
    <name evidence="9" type="ORF">OCH7691_03422</name>
</gene>
<dbReference type="EMBL" id="FWFR01000003">
    <property type="protein sequence ID" value="SLN72049.1"/>
    <property type="molecule type" value="Genomic_DNA"/>
</dbReference>
<evidence type="ECO:0000256" key="3">
    <source>
        <dbReference type="ARBA" id="ARBA00022475"/>
    </source>
</evidence>
<keyword evidence="3" id="KW-1003">Cell membrane</keyword>
<evidence type="ECO:0000256" key="5">
    <source>
        <dbReference type="ARBA" id="ARBA00022989"/>
    </source>
</evidence>
<sequence length="509" mass="55131">MRASSTTIRTALLVSAVLLLEALCRAGVISPLQLTAPSKMVTTLIGLMGEAQFWGHAIKTVRNIFVAIVLAAVLGFLIGLLLYRLPRLRRATEPIIASYYALPFFVLYPLAIVIVGMNDISIVIMGFAYALVAMITNTLSGLDRIPPVLSKTGRSFRMGRLQTAVLIQLPAAAPYLFTGLKLVLGYGMAGVIGSEFILSTSGIGYSIAFAYEGFESERMYGLLLFVILMVTILLTGVQIFEKRSQFTAGASWNVSTARKITGDESLVTRVGEVALVVVCFFAIWQGLHYVVGSEALTSPMETWDRARTLFATESFWGHVSETLRALGIALIIAIFGGAAIGMFLGFNRRAGEIFAPMFVALQSTPKVTLYPVMLLFFGLGFAAKVAFGAIHGIIPMTLITYNATRSINPTLIRTAKGMRLSLPQTFLTIFVPATIPELVTATRLSFSITFLGVMIGEMFASVRGLGHLIMGGIEVNDVSMMISITVLIGVFAISINGLLLSLDNRLHRR</sequence>
<keyword evidence="6 7" id="KW-0472">Membrane</keyword>
<evidence type="ECO:0000256" key="6">
    <source>
        <dbReference type="ARBA" id="ARBA00023136"/>
    </source>
</evidence>
<keyword evidence="2 7" id="KW-0813">Transport</keyword>
<keyword evidence="4 7" id="KW-0812">Transmembrane</keyword>
<dbReference type="Gene3D" id="1.10.3720.10">
    <property type="entry name" value="MetI-like"/>
    <property type="match status" value="2"/>
</dbReference>
<evidence type="ECO:0000256" key="2">
    <source>
        <dbReference type="ARBA" id="ARBA00022448"/>
    </source>
</evidence>
<dbReference type="PANTHER" id="PTHR30151:SF0">
    <property type="entry name" value="ABC TRANSPORTER PERMEASE PROTEIN MJ0413-RELATED"/>
    <property type="match status" value="1"/>
</dbReference>
<reference evidence="9 10" key="1">
    <citation type="submission" date="2017-03" db="EMBL/GenBank/DDBJ databases">
        <authorList>
            <person name="Afonso C.L."/>
            <person name="Miller P.J."/>
            <person name="Scott M.A."/>
            <person name="Spackman E."/>
            <person name="Goraichik I."/>
            <person name="Dimitrov K.M."/>
            <person name="Suarez D.L."/>
            <person name="Swayne D.E."/>
        </authorList>
    </citation>
    <scope>NUCLEOTIDE SEQUENCE [LARGE SCALE GENOMIC DNA]</scope>
    <source>
        <strain evidence="9 10">CECT 7691</strain>
    </source>
</reference>
<feature type="transmembrane region" description="Helical" evidence="7">
    <location>
        <begin position="367"/>
        <end position="400"/>
    </location>
</feature>
<feature type="transmembrane region" description="Helical" evidence="7">
    <location>
        <begin position="420"/>
        <end position="439"/>
    </location>
</feature>
<keyword evidence="10" id="KW-1185">Reference proteome</keyword>
<feature type="transmembrane region" description="Helical" evidence="7">
    <location>
        <begin position="64"/>
        <end position="83"/>
    </location>
</feature>
<dbReference type="GO" id="GO:0055085">
    <property type="term" value="P:transmembrane transport"/>
    <property type="evidence" value="ECO:0007669"/>
    <property type="project" value="InterPro"/>
</dbReference>
<evidence type="ECO:0000259" key="8">
    <source>
        <dbReference type="PROSITE" id="PS50928"/>
    </source>
</evidence>
<evidence type="ECO:0000313" key="10">
    <source>
        <dbReference type="Proteomes" id="UP000193200"/>
    </source>
</evidence>
<feature type="transmembrane region" description="Helical" evidence="7">
    <location>
        <begin position="220"/>
        <end position="240"/>
    </location>
</feature>
<feature type="transmembrane region" description="Helical" evidence="7">
    <location>
        <begin position="325"/>
        <end position="346"/>
    </location>
</feature>
<protein>
    <submittedName>
        <fullName evidence="9">Putative aliphatic sulfonates transport permease protein SsuC</fullName>
    </submittedName>
</protein>
<dbReference type="PANTHER" id="PTHR30151">
    <property type="entry name" value="ALKANE SULFONATE ABC TRANSPORTER-RELATED, MEMBRANE SUBUNIT"/>
    <property type="match status" value="1"/>
</dbReference>
<dbReference type="Proteomes" id="UP000193200">
    <property type="component" value="Unassembled WGS sequence"/>
</dbReference>
<keyword evidence="5 7" id="KW-1133">Transmembrane helix</keyword>
<dbReference type="CDD" id="cd06261">
    <property type="entry name" value="TM_PBP2"/>
    <property type="match status" value="1"/>
</dbReference>
<name>A0A1Y5TTU6_9PROT</name>
<dbReference type="SUPFAM" id="SSF161098">
    <property type="entry name" value="MetI-like"/>
    <property type="match status" value="2"/>
</dbReference>
<accession>A0A1Y5TTU6</accession>
<feature type="transmembrane region" description="Helical" evidence="7">
    <location>
        <begin position="120"/>
        <end position="140"/>
    </location>
</feature>
<feature type="domain" description="ABC transmembrane type-1" evidence="8">
    <location>
        <begin position="57"/>
        <end position="241"/>
    </location>
</feature>
<dbReference type="InterPro" id="IPR000515">
    <property type="entry name" value="MetI-like"/>
</dbReference>
<dbReference type="AlphaFoldDB" id="A0A1Y5TTU6"/>
<comment type="subcellular location">
    <subcellularLocation>
        <location evidence="1 7">Cell membrane</location>
        <topology evidence="1 7">Multi-pass membrane protein</topology>
    </subcellularLocation>
</comment>